<dbReference type="PROSITE" id="PS50110">
    <property type="entry name" value="RESPONSE_REGULATORY"/>
    <property type="match status" value="1"/>
</dbReference>
<protein>
    <recommendedName>
        <fullName evidence="3">Response regulatory domain-containing protein</fullName>
    </recommendedName>
</protein>
<evidence type="ECO:0000313" key="4">
    <source>
        <dbReference type="EMBL" id="GGC23420.1"/>
    </source>
</evidence>
<dbReference type="InterPro" id="IPR011006">
    <property type="entry name" value="CheY-like_superfamily"/>
</dbReference>
<dbReference type="EMBL" id="BMIK01000003">
    <property type="protein sequence ID" value="GGC23420.1"/>
    <property type="molecule type" value="Genomic_DNA"/>
</dbReference>
<dbReference type="Proteomes" id="UP000597338">
    <property type="component" value="Unassembled WGS sequence"/>
</dbReference>
<feature type="domain" description="Response regulatory" evidence="3">
    <location>
        <begin position="4"/>
        <end position="119"/>
    </location>
</feature>
<feature type="modified residue" description="4-aspartylphosphate" evidence="2">
    <location>
        <position position="53"/>
    </location>
</feature>
<sequence length="120" mass="13148">MGKKILIVDDDAELQFLLVQILGDAGYETCNLLHGESVLETTTQFAPDLILLDVKIGNMDGRSLCKHIKQTPGMEAIPIILVSAADGLYVSLDQEGGPDDIILKPFDLDNFLKKIAFFLT</sequence>
<organism evidence="4 5">
    <name type="scientific">Parapedobacter defluvii</name>
    <dbReference type="NCBI Taxonomy" id="2045106"/>
    <lineage>
        <taxon>Bacteria</taxon>
        <taxon>Pseudomonadati</taxon>
        <taxon>Bacteroidota</taxon>
        <taxon>Sphingobacteriia</taxon>
        <taxon>Sphingobacteriales</taxon>
        <taxon>Sphingobacteriaceae</taxon>
        <taxon>Parapedobacter</taxon>
    </lineage>
</organism>
<comment type="caution">
    <text evidence="4">The sequence shown here is derived from an EMBL/GenBank/DDBJ whole genome shotgun (WGS) entry which is preliminary data.</text>
</comment>
<keyword evidence="5" id="KW-1185">Reference proteome</keyword>
<dbReference type="SUPFAM" id="SSF52172">
    <property type="entry name" value="CheY-like"/>
    <property type="match status" value="1"/>
</dbReference>
<dbReference type="PANTHER" id="PTHR44591:SF3">
    <property type="entry name" value="RESPONSE REGULATORY DOMAIN-CONTAINING PROTEIN"/>
    <property type="match status" value="1"/>
</dbReference>
<dbReference type="InterPro" id="IPR001789">
    <property type="entry name" value="Sig_transdc_resp-reg_receiver"/>
</dbReference>
<dbReference type="Gene3D" id="3.40.50.2300">
    <property type="match status" value="1"/>
</dbReference>
<dbReference type="SMART" id="SM00448">
    <property type="entry name" value="REC"/>
    <property type="match status" value="1"/>
</dbReference>
<evidence type="ECO:0000256" key="2">
    <source>
        <dbReference type="PROSITE-ProRule" id="PRU00169"/>
    </source>
</evidence>
<keyword evidence="1 2" id="KW-0597">Phosphoprotein</keyword>
<name>A0ABQ1LGL1_9SPHI</name>
<evidence type="ECO:0000313" key="5">
    <source>
        <dbReference type="Proteomes" id="UP000597338"/>
    </source>
</evidence>
<gene>
    <name evidence="4" type="ORF">GCM10011386_14170</name>
</gene>
<accession>A0ABQ1LGL1</accession>
<reference evidence="5" key="1">
    <citation type="journal article" date="2019" name="Int. J. Syst. Evol. Microbiol.">
        <title>The Global Catalogue of Microorganisms (GCM) 10K type strain sequencing project: providing services to taxonomists for standard genome sequencing and annotation.</title>
        <authorList>
            <consortium name="The Broad Institute Genomics Platform"/>
            <consortium name="The Broad Institute Genome Sequencing Center for Infectious Disease"/>
            <person name="Wu L."/>
            <person name="Ma J."/>
        </authorList>
    </citation>
    <scope>NUCLEOTIDE SEQUENCE [LARGE SCALE GENOMIC DNA]</scope>
    <source>
        <strain evidence="5">CGMCC 1.15342</strain>
    </source>
</reference>
<dbReference type="Pfam" id="PF00072">
    <property type="entry name" value="Response_reg"/>
    <property type="match status" value="1"/>
</dbReference>
<dbReference type="RefSeq" id="WP_188748964.1">
    <property type="nucleotide sequence ID" value="NZ_BMIK01000003.1"/>
</dbReference>
<dbReference type="InterPro" id="IPR050595">
    <property type="entry name" value="Bact_response_regulator"/>
</dbReference>
<dbReference type="PANTHER" id="PTHR44591">
    <property type="entry name" value="STRESS RESPONSE REGULATOR PROTEIN 1"/>
    <property type="match status" value="1"/>
</dbReference>
<proteinExistence type="predicted"/>
<evidence type="ECO:0000259" key="3">
    <source>
        <dbReference type="PROSITE" id="PS50110"/>
    </source>
</evidence>
<evidence type="ECO:0000256" key="1">
    <source>
        <dbReference type="ARBA" id="ARBA00022553"/>
    </source>
</evidence>